<accession>A0A9P6B6A4</accession>
<comment type="similarity">
    <text evidence="8">Belongs to the DEAD box helicase family.</text>
</comment>
<evidence type="ECO:0000313" key="12">
    <source>
        <dbReference type="EMBL" id="KAF9517710.1"/>
    </source>
</evidence>
<evidence type="ECO:0000313" key="13">
    <source>
        <dbReference type="Proteomes" id="UP000886523"/>
    </source>
</evidence>
<dbReference type="GO" id="GO:0003723">
    <property type="term" value="F:RNA binding"/>
    <property type="evidence" value="ECO:0007669"/>
    <property type="project" value="UniProtKB-KW"/>
</dbReference>
<dbReference type="CDD" id="cd18787">
    <property type="entry name" value="SF2_C_DEAD"/>
    <property type="match status" value="1"/>
</dbReference>
<name>A0A9P6B6A4_9AGAM</name>
<dbReference type="SUPFAM" id="SSF52540">
    <property type="entry name" value="P-loop containing nucleoside triphosphate hydrolases"/>
    <property type="match status" value="1"/>
</dbReference>
<evidence type="ECO:0000256" key="6">
    <source>
        <dbReference type="ARBA" id="ARBA00022884"/>
    </source>
</evidence>
<dbReference type="GO" id="GO:0016787">
    <property type="term" value="F:hydrolase activity"/>
    <property type="evidence" value="ECO:0007669"/>
    <property type="project" value="UniProtKB-KW"/>
</dbReference>
<reference evidence="12" key="1">
    <citation type="journal article" date="2020" name="Nat. Commun.">
        <title>Large-scale genome sequencing of mycorrhizal fungi provides insights into the early evolution of symbiotic traits.</title>
        <authorList>
            <person name="Miyauchi S."/>
            <person name="Kiss E."/>
            <person name="Kuo A."/>
            <person name="Drula E."/>
            <person name="Kohler A."/>
            <person name="Sanchez-Garcia M."/>
            <person name="Morin E."/>
            <person name="Andreopoulos B."/>
            <person name="Barry K.W."/>
            <person name="Bonito G."/>
            <person name="Buee M."/>
            <person name="Carver A."/>
            <person name="Chen C."/>
            <person name="Cichocki N."/>
            <person name="Clum A."/>
            <person name="Culley D."/>
            <person name="Crous P.W."/>
            <person name="Fauchery L."/>
            <person name="Girlanda M."/>
            <person name="Hayes R.D."/>
            <person name="Keri Z."/>
            <person name="LaButti K."/>
            <person name="Lipzen A."/>
            <person name="Lombard V."/>
            <person name="Magnuson J."/>
            <person name="Maillard F."/>
            <person name="Murat C."/>
            <person name="Nolan M."/>
            <person name="Ohm R.A."/>
            <person name="Pangilinan J."/>
            <person name="Pereira M.F."/>
            <person name="Perotto S."/>
            <person name="Peter M."/>
            <person name="Pfister S."/>
            <person name="Riley R."/>
            <person name="Sitrit Y."/>
            <person name="Stielow J.B."/>
            <person name="Szollosi G."/>
            <person name="Zifcakova L."/>
            <person name="Stursova M."/>
            <person name="Spatafora J.W."/>
            <person name="Tedersoo L."/>
            <person name="Vaario L.M."/>
            <person name="Yamada A."/>
            <person name="Yan M."/>
            <person name="Wang P."/>
            <person name="Xu J."/>
            <person name="Bruns T."/>
            <person name="Baldrian P."/>
            <person name="Vilgalys R."/>
            <person name="Dunand C."/>
            <person name="Henrissat B."/>
            <person name="Grigoriev I.V."/>
            <person name="Hibbett D."/>
            <person name="Nagy L.G."/>
            <person name="Martin F.M."/>
        </authorList>
    </citation>
    <scope>NUCLEOTIDE SEQUENCE</scope>
    <source>
        <strain evidence="12">UP504</strain>
    </source>
</reference>
<dbReference type="Pfam" id="PF00270">
    <property type="entry name" value="DEAD"/>
    <property type="match status" value="1"/>
</dbReference>
<evidence type="ECO:0000256" key="7">
    <source>
        <dbReference type="ARBA" id="ARBA00047984"/>
    </source>
</evidence>
<evidence type="ECO:0000256" key="9">
    <source>
        <dbReference type="SAM" id="MobiDB-lite"/>
    </source>
</evidence>
<dbReference type="Pfam" id="PF00271">
    <property type="entry name" value="Helicase_C"/>
    <property type="match status" value="1"/>
</dbReference>
<evidence type="ECO:0000259" key="10">
    <source>
        <dbReference type="PROSITE" id="PS51192"/>
    </source>
</evidence>
<keyword evidence="6" id="KW-0694">RNA-binding</keyword>
<keyword evidence="13" id="KW-1185">Reference proteome</keyword>
<dbReference type="SMART" id="SM00490">
    <property type="entry name" value="HELICc"/>
    <property type="match status" value="1"/>
</dbReference>
<keyword evidence="4 8" id="KW-0347">Helicase</keyword>
<dbReference type="PROSITE" id="PS51194">
    <property type="entry name" value="HELICASE_CTER"/>
    <property type="match status" value="1"/>
</dbReference>
<evidence type="ECO:0000256" key="3">
    <source>
        <dbReference type="ARBA" id="ARBA00022801"/>
    </source>
</evidence>
<evidence type="ECO:0000256" key="5">
    <source>
        <dbReference type="ARBA" id="ARBA00022840"/>
    </source>
</evidence>
<dbReference type="PROSITE" id="PS00039">
    <property type="entry name" value="DEAD_ATP_HELICASE"/>
    <property type="match status" value="1"/>
</dbReference>
<dbReference type="InterPro" id="IPR027417">
    <property type="entry name" value="P-loop_NTPase"/>
</dbReference>
<dbReference type="PROSITE" id="PS51192">
    <property type="entry name" value="HELICASE_ATP_BIND_1"/>
    <property type="match status" value="1"/>
</dbReference>
<dbReference type="GO" id="GO:0005829">
    <property type="term" value="C:cytosol"/>
    <property type="evidence" value="ECO:0007669"/>
    <property type="project" value="TreeGrafter"/>
</dbReference>
<dbReference type="EMBL" id="MU128930">
    <property type="protein sequence ID" value="KAF9517710.1"/>
    <property type="molecule type" value="Genomic_DNA"/>
</dbReference>
<dbReference type="AlphaFoldDB" id="A0A9P6B6A4"/>
<dbReference type="SMART" id="SM00487">
    <property type="entry name" value="DEXDc"/>
    <property type="match status" value="1"/>
</dbReference>
<feature type="region of interest" description="Disordered" evidence="9">
    <location>
        <begin position="642"/>
        <end position="668"/>
    </location>
</feature>
<feature type="domain" description="Helicase C-terminal" evidence="11">
    <location>
        <begin position="448"/>
        <end position="593"/>
    </location>
</feature>
<evidence type="ECO:0000256" key="1">
    <source>
        <dbReference type="ARBA" id="ARBA00012552"/>
    </source>
</evidence>
<dbReference type="Gene3D" id="3.40.50.300">
    <property type="entry name" value="P-loop containing nucleotide triphosphate hydrolases"/>
    <property type="match status" value="2"/>
</dbReference>
<protein>
    <recommendedName>
        <fullName evidence="1">RNA helicase</fullName>
        <ecNumber evidence="1">3.6.4.13</ecNumber>
    </recommendedName>
</protein>
<dbReference type="GO" id="GO:0003724">
    <property type="term" value="F:RNA helicase activity"/>
    <property type="evidence" value="ECO:0007669"/>
    <property type="project" value="UniProtKB-EC"/>
</dbReference>
<evidence type="ECO:0000259" key="11">
    <source>
        <dbReference type="PROSITE" id="PS51194"/>
    </source>
</evidence>
<evidence type="ECO:0000256" key="4">
    <source>
        <dbReference type="ARBA" id="ARBA00022806"/>
    </source>
</evidence>
<keyword evidence="5 8" id="KW-0067">ATP-binding</keyword>
<keyword evidence="3 8" id="KW-0378">Hydrolase</keyword>
<organism evidence="12 13">
    <name type="scientific">Hydnum rufescens UP504</name>
    <dbReference type="NCBI Taxonomy" id="1448309"/>
    <lineage>
        <taxon>Eukaryota</taxon>
        <taxon>Fungi</taxon>
        <taxon>Dikarya</taxon>
        <taxon>Basidiomycota</taxon>
        <taxon>Agaricomycotina</taxon>
        <taxon>Agaricomycetes</taxon>
        <taxon>Cantharellales</taxon>
        <taxon>Hydnaceae</taxon>
        <taxon>Hydnum</taxon>
    </lineage>
</organism>
<evidence type="ECO:0000256" key="2">
    <source>
        <dbReference type="ARBA" id="ARBA00022741"/>
    </source>
</evidence>
<keyword evidence="2 8" id="KW-0547">Nucleotide-binding</keyword>
<dbReference type="InterPro" id="IPR000629">
    <property type="entry name" value="RNA-helicase_DEAD-box_CS"/>
</dbReference>
<comment type="caution">
    <text evidence="12">The sequence shown here is derived from an EMBL/GenBank/DDBJ whole genome shotgun (WGS) entry which is preliminary data.</text>
</comment>
<dbReference type="OrthoDB" id="4310724at2759"/>
<dbReference type="Proteomes" id="UP000886523">
    <property type="component" value="Unassembled WGS sequence"/>
</dbReference>
<dbReference type="PANTHER" id="PTHR47959:SF1">
    <property type="entry name" value="ATP-DEPENDENT RNA HELICASE DBPA"/>
    <property type="match status" value="1"/>
</dbReference>
<dbReference type="InterPro" id="IPR050079">
    <property type="entry name" value="DEAD_box_RNA_helicase"/>
</dbReference>
<dbReference type="InterPro" id="IPR001650">
    <property type="entry name" value="Helicase_C-like"/>
</dbReference>
<proteinExistence type="inferred from homology"/>
<dbReference type="InterPro" id="IPR011545">
    <property type="entry name" value="DEAD/DEAH_box_helicase_dom"/>
</dbReference>
<feature type="domain" description="Helicase ATP-binding" evidence="10">
    <location>
        <begin position="163"/>
        <end position="394"/>
    </location>
</feature>
<dbReference type="InterPro" id="IPR014001">
    <property type="entry name" value="Helicase_ATP-bd"/>
</dbReference>
<evidence type="ECO:0000256" key="8">
    <source>
        <dbReference type="RuleBase" id="RU000492"/>
    </source>
</evidence>
<comment type="catalytic activity">
    <reaction evidence="7">
        <text>ATP + H2O = ADP + phosphate + H(+)</text>
        <dbReference type="Rhea" id="RHEA:13065"/>
        <dbReference type="ChEBI" id="CHEBI:15377"/>
        <dbReference type="ChEBI" id="CHEBI:15378"/>
        <dbReference type="ChEBI" id="CHEBI:30616"/>
        <dbReference type="ChEBI" id="CHEBI:43474"/>
        <dbReference type="ChEBI" id="CHEBI:456216"/>
        <dbReference type="EC" id="3.6.4.13"/>
    </reaction>
</comment>
<dbReference type="PANTHER" id="PTHR47959">
    <property type="entry name" value="ATP-DEPENDENT RNA HELICASE RHLE-RELATED"/>
    <property type="match status" value="1"/>
</dbReference>
<dbReference type="GO" id="GO:0005524">
    <property type="term" value="F:ATP binding"/>
    <property type="evidence" value="ECO:0007669"/>
    <property type="project" value="UniProtKB-KW"/>
</dbReference>
<gene>
    <name evidence="12" type="ORF">BS47DRAFT_475803</name>
</gene>
<dbReference type="EC" id="3.6.4.13" evidence="1"/>
<sequence>METVKVTIPGAALRRATLKRKRRVSEPVVPVPTDDLSDGEESSINTLKWRPVARSNIRTGFDDAAVLAFEETDGVDVHYEEVEGGGRIAKLTKKEGSGAGSENPLRSRTMKKRRVSDTVDYLVDDFKDEDLPGWSHITLLPIIKRSLHSLSFSNPTDIQSRTLPLSLKGKDIVGVAETGSGKTLAYGLPIIQHVLASRPTTVSEGPEESGRRDMKALILAPTRELALQVVDHLRAMVPQRKPSSSGSRPPPPVSVSAVVGGMSSHKQRRILQRGVDILVATPGRLWDIIQEDDSIALQIRGLRFLVLDEADRMIEAGHYQELDNIIKLTLRPGQKDEETPTHQDPEFAALEREVGLLALDVAPNETLQTFVYSATLSKDLQKNLSRRSKISSGRRKNQPPPTTLDELLLRLDFRDPEPEVIDLSPEGGAVSTLQESKIECLANDKGLYLYYFLLRYPGRSLVFVSSIDGIRRIMPLLEILQLSAFPLHSQLQQKQRLKNLDRFKASSNGILVATDVAARGLDIPSVDHVVHYQMPRSADMYVHRNGRTARAKREGFSLQLCAPDERKVARALLHSLRREEDVPELSVDHDILSKLKERVALARQIDNVQHNVKKENHERNWLKDTAEALDIELDADVLGHGAAVDDDDAPRKARGGGQTSTKQQAKAASMKAQLKAMIAQPLIARGISARYLTSGTRSVVEDLITSSNHSTMLGIKNNPAQKDVLNKKTIHHKLHRQKV</sequence>